<dbReference type="EMBL" id="NPCC01000027">
    <property type="protein sequence ID" value="PAE87851.1"/>
    <property type="molecule type" value="Genomic_DNA"/>
</dbReference>
<feature type="transmembrane region" description="Helical" evidence="1">
    <location>
        <begin position="35"/>
        <end position="53"/>
    </location>
</feature>
<keyword evidence="1" id="KW-0812">Transmembrane</keyword>
<feature type="transmembrane region" description="Helical" evidence="1">
    <location>
        <begin position="189"/>
        <end position="207"/>
    </location>
</feature>
<accession>A0A268NWS5</accession>
<keyword evidence="1" id="KW-0472">Membrane</keyword>
<evidence type="ECO:0000313" key="2">
    <source>
        <dbReference type="EMBL" id="PAE87851.1"/>
    </source>
</evidence>
<feature type="transmembrane region" description="Helical" evidence="1">
    <location>
        <begin position="12"/>
        <end position="29"/>
    </location>
</feature>
<gene>
    <name evidence="2" type="ORF">CHH72_16180</name>
</gene>
<evidence type="ECO:0008006" key="4">
    <source>
        <dbReference type="Google" id="ProtNLM"/>
    </source>
</evidence>
<feature type="transmembrane region" description="Helical" evidence="1">
    <location>
        <begin position="163"/>
        <end position="182"/>
    </location>
</feature>
<dbReference type="RefSeq" id="WP_095326940.1">
    <property type="nucleotide sequence ID" value="NZ_NPCC01000027.1"/>
</dbReference>
<evidence type="ECO:0000313" key="3">
    <source>
        <dbReference type="Proteomes" id="UP000216207"/>
    </source>
</evidence>
<feature type="transmembrane region" description="Helical" evidence="1">
    <location>
        <begin position="138"/>
        <end position="157"/>
    </location>
</feature>
<protein>
    <recommendedName>
        <fullName evidence="4">CPBP family intramembrane metalloprotease</fullName>
    </recommendedName>
</protein>
<evidence type="ECO:0000256" key="1">
    <source>
        <dbReference type="SAM" id="Phobius"/>
    </source>
</evidence>
<name>A0A268NWS5_SHOCL</name>
<proteinExistence type="predicted"/>
<feature type="transmembrane region" description="Helical" evidence="1">
    <location>
        <begin position="213"/>
        <end position="234"/>
    </location>
</feature>
<dbReference type="Proteomes" id="UP000216207">
    <property type="component" value="Unassembled WGS sequence"/>
</dbReference>
<organism evidence="2 3">
    <name type="scientific">Shouchella clausii</name>
    <name type="common">Alkalihalobacillus clausii</name>
    <dbReference type="NCBI Taxonomy" id="79880"/>
    <lineage>
        <taxon>Bacteria</taxon>
        <taxon>Bacillati</taxon>
        <taxon>Bacillota</taxon>
        <taxon>Bacilli</taxon>
        <taxon>Bacillales</taxon>
        <taxon>Bacillaceae</taxon>
        <taxon>Shouchella</taxon>
    </lineage>
</organism>
<feature type="transmembrane region" description="Helical" evidence="1">
    <location>
        <begin position="106"/>
        <end position="126"/>
    </location>
</feature>
<feature type="transmembrane region" description="Helical" evidence="1">
    <location>
        <begin position="74"/>
        <end position="100"/>
    </location>
</feature>
<reference evidence="2 3" key="1">
    <citation type="submission" date="2017-07" db="EMBL/GenBank/DDBJ databases">
        <title>Isolation and whole genome analysis of endospore-forming bacteria from heroin.</title>
        <authorList>
            <person name="Kalinowski J."/>
            <person name="Ahrens B."/>
            <person name="Al-Dilaimi A."/>
            <person name="Winkler A."/>
            <person name="Wibberg D."/>
            <person name="Schleenbecker U."/>
            <person name="Ruckert C."/>
            <person name="Wolfel R."/>
            <person name="Grass G."/>
        </authorList>
    </citation>
    <scope>NUCLEOTIDE SEQUENCE [LARGE SCALE GENOMIC DNA]</scope>
    <source>
        <strain evidence="2 3">7539</strain>
    </source>
</reference>
<dbReference type="AlphaFoldDB" id="A0A268NWS5"/>
<keyword evidence="1" id="KW-1133">Transmembrane helix</keyword>
<sequence>MSAFEQRTKRLFLFIVFGIAWGCAALALAVPQTPVLYLAIFAAASPLFAAYMLHLSNYTDSFFTHVFLSGKPNVWWIVAVFVPLFFCFVLLSSFMLIAPALMTNPFIWLLVFLAVLLQEIGWRGFFQKEFTRLPFWQSSLIVGAIIACWHIPVILVFFQGSDWHVLLLAAYFLLASAPLSFLTATSKSSIAAALMQTGLFMVFLLSVPYPQAVIVVFALLLMLNGLVMLANAVYPSLYRNAFVVK</sequence>
<comment type="caution">
    <text evidence="2">The sequence shown here is derived from an EMBL/GenBank/DDBJ whole genome shotgun (WGS) entry which is preliminary data.</text>
</comment>